<reference evidence="2" key="1">
    <citation type="submission" date="2012-11" db="EMBL/GenBank/DDBJ databases">
        <authorList>
            <person name="Becker E.A."/>
            <person name="Seitzer P."/>
            <person name="Tritt A."/>
            <person name="Larsen D."/>
            <person name="Yao A."/>
            <person name="Wu D."/>
            <person name="Darling A."/>
            <person name="Eisen J.A."/>
            <person name="Facciotti M.T."/>
        </authorList>
    </citation>
    <scope>NUCLEOTIDE SEQUENCE [LARGE SCALE GENOMIC DNA]</scope>
    <source>
        <strain evidence="2">ATCC 29605 / DSM 3757 / JCM 8879 / NBRC 14742 / NCIMB 2012 / VKM B-1768 / DS2</strain>
    </source>
</reference>
<dbReference type="InterPro" id="IPR012467">
    <property type="entry name" value="DUF1684"/>
</dbReference>
<dbReference type="AlphaFoldDB" id="A0A384KVC7"/>
<comment type="caution">
    <text evidence="1">The sequence shown here is derived from an EMBL/GenBank/DDBJ whole genome shotgun (WGS) entry which is preliminary data.</text>
</comment>
<dbReference type="OrthoDB" id="334216at2157"/>
<reference evidence="1 2" key="2">
    <citation type="journal article" date="2014" name="PLoS Genet.">
        <title>Phylogenetically driven sequencing of extremely halophilic archaea reveals strategies for static and dynamic osmo-response.</title>
        <authorList>
            <person name="Becker E.A."/>
            <person name="Seitzer P.M."/>
            <person name="Tritt A."/>
            <person name="Larsen D."/>
            <person name="Krusor M."/>
            <person name="Yao A.I."/>
            <person name="Wu D."/>
            <person name="Madern D."/>
            <person name="Eisen J.A."/>
            <person name="Darling A.E."/>
            <person name="Facciotti M.T."/>
        </authorList>
    </citation>
    <scope>NUCLEOTIDE SEQUENCE [LARGE SCALE GENOMIC DNA]</scope>
    <source>
        <strain evidence="2">ATCC 29605 / DSM 3757 / JCM 8879 / NBRC 14742 / NCIMB 2012 / VKM B-1768 / DS2</strain>
    </source>
</reference>
<accession>A0A384KVC7</accession>
<dbReference type="PANTHER" id="PTHR41913:SF1">
    <property type="entry name" value="DUF1684 DOMAIN-CONTAINING PROTEIN"/>
    <property type="match status" value="1"/>
</dbReference>
<evidence type="ECO:0000313" key="2">
    <source>
        <dbReference type="Proteomes" id="UP000011532"/>
    </source>
</evidence>
<dbReference type="Pfam" id="PF07920">
    <property type="entry name" value="DUF1684"/>
    <property type="match status" value="1"/>
</dbReference>
<evidence type="ECO:0000313" key="1">
    <source>
        <dbReference type="EMBL" id="ELY27569.1"/>
    </source>
</evidence>
<gene>
    <name evidence="1" type="ORF">C498_13539</name>
</gene>
<protein>
    <recommendedName>
        <fullName evidence="3">DUF1684 domain-containing protein</fullName>
    </recommendedName>
</protein>
<dbReference type="Gene3D" id="6.10.250.1680">
    <property type="match status" value="1"/>
</dbReference>
<dbReference type="PANTHER" id="PTHR41913">
    <property type="entry name" value="DUF1684 DOMAIN-CONTAINING PROTEIN"/>
    <property type="match status" value="1"/>
</dbReference>
<dbReference type="GeneID" id="8925114"/>
<dbReference type="EMBL" id="AOHU01000092">
    <property type="protein sequence ID" value="ELY27569.1"/>
    <property type="molecule type" value="Genomic_DNA"/>
</dbReference>
<evidence type="ECO:0008006" key="3">
    <source>
        <dbReference type="Google" id="ProtNLM"/>
    </source>
</evidence>
<dbReference type="RefSeq" id="WP_004043898.1">
    <property type="nucleotide sequence ID" value="NC_013967.1"/>
</dbReference>
<proteinExistence type="predicted"/>
<sequence length="186" mass="21649">MTDDAWLDALRTHREQKDRYLAGDRNSPVPPDQREVFDGLDYFDPDPDLRFELELREYDDPERITIGTSTDGEREYLAWARFEFEVHGESYALDAYRADADEGRLWVPFRDETNAEETYGAGRYLDLEAADRTDDGRWVVDFNYAYNPFCAYSPRYECPLVPMENWLEVRIEAGEKDYEGPGGGGE</sequence>
<organism evidence="1 2">
    <name type="scientific">Haloferax volcanii (strain ATCC 29605 / DSM 3757 / JCM 8879 / NBRC 14742 / NCIMB 2012 / VKM B-1768 / DS2)</name>
    <name type="common">Halobacterium volcanii</name>
    <dbReference type="NCBI Taxonomy" id="309800"/>
    <lineage>
        <taxon>Archaea</taxon>
        <taxon>Methanobacteriati</taxon>
        <taxon>Methanobacteriota</taxon>
        <taxon>Stenosarchaea group</taxon>
        <taxon>Halobacteria</taxon>
        <taxon>Halobacteriales</taxon>
        <taxon>Haloferacaceae</taxon>
        <taxon>Haloferax</taxon>
    </lineage>
</organism>
<dbReference type="Proteomes" id="UP000011532">
    <property type="component" value="Unassembled WGS sequence"/>
</dbReference>
<name>A0A384KVC7_HALVD</name>